<dbReference type="AlphaFoldDB" id="A0A4U8YVN1"/>
<dbReference type="EMBL" id="LR536450">
    <property type="protein sequence ID" value="VFU06968.1"/>
    <property type="molecule type" value="Genomic_DNA"/>
</dbReference>
<reference evidence="2 3" key="1">
    <citation type="submission" date="2019-03" db="EMBL/GenBank/DDBJ databases">
        <authorList>
            <person name="Kox A.R. M."/>
        </authorList>
    </citation>
    <scope>NUCLEOTIDE SEQUENCE [LARGE SCALE GENOMIC DNA]</scope>
    <source>
        <strain evidence="2">MTUNDRAET4 annotated genome</strain>
    </source>
</reference>
<dbReference type="KEGG" id="mtun:MTUNDRAET4_0075"/>
<gene>
    <name evidence="2" type="ORF">MTUNDRAET4_0075</name>
</gene>
<name>A0A4U8YVN1_METTU</name>
<protein>
    <submittedName>
        <fullName evidence="2">Uncharacterized protein</fullName>
    </submittedName>
</protein>
<organism evidence="2 3">
    <name type="scientific">Methylocella tundrae</name>
    <dbReference type="NCBI Taxonomy" id="227605"/>
    <lineage>
        <taxon>Bacteria</taxon>
        <taxon>Pseudomonadati</taxon>
        <taxon>Pseudomonadota</taxon>
        <taxon>Alphaproteobacteria</taxon>
        <taxon>Hyphomicrobiales</taxon>
        <taxon>Beijerinckiaceae</taxon>
        <taxon>Methylocella</taxon>
    </lineage>
</organism>
<accession>A0A4U8YVN1</accession>
<evidence type="ECO:0000313" key="2">
    <source>
        <dbReference type="EMBL" id="VFU06968.1"/>
    </source>
</evidence>
<dbReference type="Proteomes" id="UP000294360">
    <property type="component" value="Chromosome"/>
</dbReference>
<evidence type="ECO:0000256" key="1">
    <source>
        <dbReference type="SAM" id="MobiDB-lite"/>
    </source>
</evidence>
<evidence type="ECO:0000313" key="3">
    <source>
        <dbReference type="Proteomes" id="UP000294360"/>
    </source>
</evidence>
<feature type="region of interest" description="Disordered" evidence="1">
    <location>
        <begin position="89"/>
        <end position="119"/>
    </location>
</feature>
<sequence length="134" mass="15198">MHLSVPVVNYFGVAIARGQRRDRPLYRVSLAHQDPELCVILQEARGRSSLANAQRYWAAFFAVPALTAPPARSLARLIAARPAMQTPADPSMIIPTVSPPTTAQRRRRRRRRRKGLLNRPPSIFRGEREIICYD</sequence>
<feature type="compositionally biased region" description="Basic residues" evidence="1">
    <location>
        <begin position="104"/>
        <end position="116"/>
    </location>
</feature>
<dbReference type="OrthoDB" id="8449893at2"/>
<proteinExistence type="predicted"/>